<reference evidence="3" key="1">
    <citation type="journal article" date="2010" name="Science">
        <title>Signatures of adaptation to obligate biotrophy in the Hyaloperonospora arabidopsidis genome.</title>
        <authorList>
            <person name="Baxter L."/>
            <person name="Tripathy S."/>
            <person name="Ishaque N."/>
            <person name="Boot N."/>
            <person name="Cabral A."/>
            <person name="Kemen E."/>
            <person name="Thines M."/>
            <person name="Ah-Fong A."/>
            <person name="Anderson R."/>
            <person name="Badejoko W."/>
            <person name="Bittner-Eddy P."/>
            <person name="Boore J.L."/>
            <person name="Chibucos M.C."/>
            <person name="Coates M."/>
            <person name="Dehal P."/>
            <person name="Delehaunty K."/>
            <person name="Dong S."/>
            <person name="Downton P."/>
            <person name="Dumas B."/>
            <person name="Fabro G."/>
            <person name="Fronick C."/>
            <person name="Fuerstenberg S.I."/>
            <person name="Fulton L."/>
            <person name="Gaulin E."/>
            <person name="Govers F."/>
            <person name="Hughes L."/>
            <person name="Humphray S."/>
            <person name="Jiang R.H."/>
            <person name="Judelson H."/>
            <person name="Kamoun S."/>
            <person name="Kyung K."/>
            <person name="Meijer H."/>
            <person name="Minx P."/>
            <person name="Morris P."/>
            <person name="Nelson J."/>
            <person name="Phuntumart V."/>
            <person name="Qutob D."/>
            <person name="Rehmany A."/>
            <person name="Rougon-Cardoso A."/>
            <person name="Ryden P."/>
            <person name="Torto-Alalibo T."/>
            <person name="Studholme D."/>
            <person name="Wang Y."/>
            <person name="Win J."/>
            <person name="Wood J."/>
            <person name="Clifton S.W."/>
            <person name="Rogers J."/>
            <person name="Van den Ackerveken G."/>
            <person name="Jones J.D."/>
            <person name="McDowell J.M."/>
            <person name="Beynon J."/>
            <person name="Tyler B.M."/>
        </authorList>
    </citation>
    <scope>NUCLEOTIDE SEQUENCE [LARGE SCALE GENOMIC DNA]</scope>
    <source>
        <strain evidence="3">Emoy2</strain>
    </source>
</reference>
<dbReference type="HOGENOM" id="CLU_2611162_0_0_1"/>
<feature type="transmembrane region" description="Helical" evidence="1">
    <location>
        <begin position="20"/>
        <end position="38"/>
    </location>
</feature>
<dbReference type="VEuPathDB" id="FungiDB:HpaG806931"/>
<keyword evidence="3" id="KW-1185">Reference proteome</keyword>
<name>M4BKJ8_HYAAE</name>
<reference evidence="2" key="2">
    <citation type="submission" date="2015-06" db="UniProtKB">
        <authorList>
            <consortium name="EnsemblProtists"/>
        </authorList>
    </citation>
    <scope>IDENTIFICATION</scope>
    <source>
        <strain evidence="2">Emoy2</strain>
    </source>
</reference>
<evidence type="ECO:0000313" key="3">
    <source>
        <dbReference type="Proteomes" id="UP000011713"/>
    </source>
</evidence>
<keyword evidence="1" id="KW-0472">Membrane</keyword>
<proteinExistence type="predicted"/>
<dbReference type="InParanoid" id="M4BKJ8"/>
<evidence type="ECO:0000313" key="2">
    <source>
        <dbReference type="EnsemblProtists" id="HpaP806931"/>
    </source>
</evidence>
<dbReference type="EnsemblProtists" id="HpaT806931">
    <property type="protein sequence ID" value="HpaP806931"/>
    <property type="gene ID" value="HpaG806931"/>
</dbReference>
<accession>M4BKJ8</accession>
<dbReference type="Proteomes" id="UP000011713">
    <property type="component" value="Unassembled WGS sequence"/>
</dbReference>
<protein>
    <submittedName>
        <fullName evidence="2">Uncharacterized protein</fullName>
    </submittedName>
</protein>
<evidence type="ECO:0000256" key="1">
    <source>
        <dbReference type="SAM" id="Phobius"/>
    </source>
</evidence>
<organism evidence="2 3">
    <name type="scientific">Hyaloperonospora arabidopsidis (strain Emoy2)</name>
    <name type="common">Downy mildew agent</name>
    <name type="synonym">Peronospora arabidopsidis</name>
    <dbReference type="NCBI Taxonomy" id="559515"/>
    <lineage>
        <taxon>Eukaryota</taxon>
        <taxon>Sar</taxon>
        <taxon>Stramenopiles</taxon>
        <taxon>Oomycota</taxon>
        <taxon>Peronosporomycetes</taxon>
        <taxon>Peronosporales</taxon>
        <taxon>Peronosporaceae</taxon>
        <taxon>Hyaloperonospora</taxon>
    </lineage>
</organism>
<dbReference type="AlphaFoldDB" id="M4BKJ8"/>
<keyword evidence="1" id="KW-0812">Transmembrane</keyword>
<keyword evidence="1" id="KW-1133">Transmembrane helix</keyword>
<dbReference type="EMBL" id="JH598357">
    <property type="status" value="NOT_ANNOTATED_CDS"/>
    <property type="molecule type" value="Genomic_DNA"/>
</dbReference>
<sequence>MHSPSKTAKFCSTVASRTSFASHIVVTFTTSLFVCACMPEVTERLNLELPPTGSHYQFRQKVCLLLTVTRRATHGDTMK</sequence>